<dbReference type="AlphaFoldDB" id="A0A292PS74"/>
<protein>
    <recommendedName>
        <fullName evidence="7">WD40 repeat-like protein</fullName>
    </recommendedName>
</protein>
<feature type="repeat" description="WD" evidence="3">
    <location>
        <begin position="38"/>
        <end position="68"/>
    </location>
</feature>
<feature type="compositionally biased region" description="Basic and acidic residues" evidence="4">
    <location>
        <begin position="387"/>
        <end position="404"/>
    </location>
</feature>
<evidence type="ECO:0000256" key="3">
    <source>
        <dbReference type="PROSITE-ProRule" id="PRU00221"/>
    </source>
</evidence>
<accession>A0A292PS74</accession>
<evidence type="ECO:0008006" key="7">
    <source>
        <dbReference type="Google" id="ProtNLM"/>
    </source>
</evidence>
<feature type="compositionally biased region" description="Polar residues" evidence="4">
    <location>
        <begin position="375"/>
        <end position="386"/>
    </location>
</feature>
<dbReference type="EMBL" id="LN891075">
    <property type="protein sequence ID" value="CUS09631.1"/>
    <property type="molecule type" value="Genomic_DNA"/>
</dbReference>
<feature type="region of interest" description="Disordered" evidence="4">
    <location>
        <begin position="298"/>
        <end position="344"/>
    </location>
</feature>
<feature type="repeat" description="WD" evidence="3">
    <location>
        <begin position="82"/>
        <end position="125"/>
    </location>
</feature>
<feature type="repeat" description="WD" evidence="3">
    <location>
        <begin position="774"/>
        <end position="797"/>
    </location>
</feature>
<feature type="region of interest" description="Disordered" evidence="4">
    <location>
        <begin position="375"/>
        <end position="470"/>
    </location>
</feature>
<feature type="compositionally biased region" description="Pro residues" evidence="4">
    <location>
        <begin position="712"/>
        <end position="730"/>
    </location>
</feature>
<keyword evidence="1 3" id="KW-0853">WD repeat</keyword>
<dbReference type="PROSITE" id="PS50294">
    <property type="entry name" value="WD_REPEATS_REGION"/>
    <property type="match status" value="1"/>
</dbReference>
<organism evidence="5 6">
    <name type="scientific">Tuber aestivum</name>
    <name type="common">summer truffle</name>
    <dbReference type="NCBI Taxonomy" id="59557"/>
    <lineage>
        <taxon>Eukaryota</taxon>
        <taxon>Fungi</taxon>
        <taxon>Dikarya</taxon>
        <taxon>Ascomycota</taxon>
        <taxon>Pezizomycotina</taxon>
        <taxon>Pezizomycetes</taxon>
        <taxon>Pezizales</taxon>
        <taxon>Tuberaceae</taxon>
        <taxon>Tuber</taxon>
    </lineage>
</organism>
<dbReference type="PANTHER" id="PTHR15574:SF40">
    <property type="entry name" value="WD AND TETRATRICOPEPTIDE REPEATS PROTEIN 1"/>
    <property type="match status" value="1"/>
</dbReference>
<dbReference type="InterPro" id="IPR001680">
    <property type="entry name" value="WD40_rpt"/>
</dbReference>
<dbReference type="SUPFAM" id="SSF50978">
    <property type="entry name" value="WD40 repeat-like"/>
    <property type="match status" value="1"/>
</dbReference>
<dbReference type="InterPro" id="IPR045151">
    <property type="entry name" value="DCAF8"/>
</dbReference>
<evidence type="ECO:0000313" key="5">
    <source>
        <dbReference type="EMBL" id="CUS09631.1"/>
    </source>
</evidence>
<dbReference type="InterPro" id="IPR036322">
    <property type="entry name" value="WD40_repeat_dom_sf"/>
</dbReference>
<evidence type="ECO:0000256" key="2">
    <source>
        <dbReference type="ARBA" id="ARBA00022737"/>
    </source>
</evidence>
<name>A0A292PS74_9PEZI</name>
<proteinExistence type="predicted"/>
<keyword evidence="6" id="KW-1185">Reference proteome</keyword>
<dbReference type="GO" id="GO:0045717">
    <property type="term" value="P:negative regulation of fatty acid biosynthetic process"/>
    <property type="evidence" value="ECO:0007669"/>
    <property type="project" value="TreeGrafter"/>
</dbReference>
<keyword evidence="2" id="KW-0677">Repeat</keyword>
<dbReference type="SMART" id="SM00320">
    <property type="entry name" value="WD40"/>
    <property type="match status" value="6"/>
</dbReference>
<sequence>MEKRKLYRELNGARGIGSNASFYGARSWIERLDLVAELSGHEGCVNALCWSRSGELLASGSDDTQVNIHTVYPDFALNTRIDTGHTENIFSVKFMPYSSDRTILSAAGDSQVRIFDIEYAPTSSNSAANKSNRPLPPTSAPAVGQHFFFGRRVVAGSDIAPLKRYSYAEDRHKVYRNHTSRVKRIVTETNPYTFLTCSEDGTVRQWDLRQPSEYYARPTGRRRRRDGRGRLLYGMTVIDDEDEDGLDGSGAPPLISYRKWGVELNAISCSTSQPFYIALGGRNLHCFLHDRRMSGRDLAAERGAGRSPSSSSSSSSTTTTAMDTATRCVRKFVPRPGSGGEWGDPHITSCKISDAHPDNLLVSWSGDGIYMFNINRSPEEPSSGNESKGKEAWDPDERRDRDAADPGPSSSSRGRKRSADRSMPKRPRESDHDSSSPSPSPSTREEAESEAETEDRDRGQTPSAPFPEGQFLTIPGLLTALKEKLTTLQTSSSPEAGEELANDLLIAVTHTYRRIRRRLLSKERHDLEFLARATLAESNSEFRRRRGERNERARARRKTRDWVRAVGYYAHTVLLDGQVDGEDFEELEYTRDVGYRVFKLACGVAAAGREGGVEVARGEQGVSFGLGDDDGDGYGGGDAGEEGMLREYFTDLLLNAGPHPILDASGNTLYNSESDLVTSLRTLMGSPSPPAQASHLKMTLLPALLLTLCPPISTPSPSPSPSISPSPSPPLHQTHRQPNPHASISPSHHSSLYLGHANTLTIKDVTFIGQRDEYVVSGSDDGNFFIWDARSAQIVNILAGDEEVVNVVVGHPRVPILAVAGIGCRVGIFAVEGGSTGGRGRMEDVYGIVARNEGASGAGAREIVGDGGAVRAVCVPS</sequence>
<gene>
    <name evidence="5" type="ORF">GSTUAT00006287001</name>
</gene>
<dbReference type="GO" id="GO:0080008">
    <property type="term" value="C:Cul4-RING E3 ubiquitin ligase complex"/>
    <property type="evidence" value="ECO:0007669"/>
    <property type="project" value="TreeGrafter"/>
</dbReference>
<dbReference type="Proteomes" id="UP001412239">
    <property type="component" value="Unassembled WGS sequence"/>
</dbReference>
<dbReference type="Pfam" id="PF00400">
    <property type="entry name" value="WD40"/>
    <property type="match status" value="4"/>
</dbReference>
<reference evidence="5" key="1">
    <citation type="submission" date="2015-10" db="EMBL/GenBank/DDBJ databases">
        <authorList>
            <person name="Regsiter A."/>
            <person name="william w."/>
        </authorList>
    </citation>
    <scope>NUCLEOTIDE SEQUENCE</scope>
    <source>
        <strain evidence="5">Montdore</strain>
    </source>
</reference>
<dbReference type="Gene3D" id="2.130.10.10">
    <property type="entry name" value="YVTN repeat-like/Quinoprotein amine dehydrogenase"/>
    <property type="match status" value="3"/>
</dbReference>
<dbReference type="PANTHER" id="PTHR15574">
    <property type="entry name" value="WD REPEAT DOMAIN-CONTAINING FAMILY"/>
    <property type="match status" value="1"/>
</dbReference>
<feature type="region of interest" description="Disordered" evidence="4">
    <location>
        <begin position="712"/>
        <end position="748"/>
    </location>
</feature>
<dbReference type="GO" id="GO:0005737">
    <property type="term" value="C:cytoplasm"/>
    <property type="evidence" value="ECO:0007669"/>
    <property type="project" value="TreeGrafter"/>
</dbReference>
<evidence type="ECO:0000313" key="6">
    <source>
        <dbReference type="Proteomes" id="UP001412239"/>
    </source>
</evidence>
<evidence type="ECO:0000256" key="1">
    <source>
        <dbReference type="ARBA" id="ARBA00022574"/>
    </source>
</evidence>
<dbReference type="PROSITE" id="PS50082">
    <property type="entry name" value="WD_REPEATS_2"/>
    <property type="match status" value="4"/>
</dbReference>
<evidence type="ECO:0000256" key="4">
    <source>
        <dbReference type="SAM" id="MobiDB-lite"/>
    </source>
</evidence>
<feature type="compositionally biased region" description="Low complexity" evidence="4">
    <location>
        <begin position="739"/>
        <end position="748"/>
    </location>
</feature>
<feature type="compositionally biased region" description="Basic and acidic residues" evidence="4">
    <location>
        <begin position="417"/>
        <end position="434"/>
    </location>
</feature>
<dbReference type="InterPro" id="IPR015943">
    <property type="entry name" value="WD40/YVTN_repeat-like_dom_sf"/>
</dbReference>
<feature type="repeat" description="WD" evidence="3">
    <location>
        <begin position="175"/>
        <end position="216"/>
    </location>
</feature>
<feature type="compositionally biased region" description="Low complexity" evidence="4">
    <location>
        <begin position="307"/>
        <end position="320"/>
    </location>
</feature>